<dbReference type="Proteomes" id="UP001196870">
    <property type="component" value="Unassembled WGS sequence"/>
</dbReference>
<evidence type="ECO:0000256" key="3">
    <source>
        <dbReference type="ARBA" id="ARBA00023002"/>
    </source>
</evidence>
<proteinExistence type="inferred from homology"/>
<dbReference type="GO" id="GO:0008442">
    <property type="term" value="F:3-hydroxyisobutyrate dehydrogenase activity"/>
    <property type="evidence" value="ECO:0007669"/>
    <property type="project" value="UniProtKB-EC"/>
</dbReference>
<evidence type="ECO:0000313" key="9">
    <source>
        <dbReference type="Proteomes" id="UP001196870"/>
    </source>
</evidence>
<evidence type="ECO:0000256" key="5">
    <source>
        <dbReference type="RuleBase" id="RU910714"/>
    </source>
</evidence>
<dbReference type="InterPro" id="IPR036291">
    <property type="entry name" value="NAD(P)-bd_dom_sf"/>
</dbReference>
<sequence length="291" mass="29008">MARIGFVGLGNMGGPMARNLLKAGHAVTAFDLVPAALDAAAAAGATGAASAAEAADGADVVITMLPAGQHVRDAWLGAGGMAAASDAGAVLIDCSTIDVESARAVADGVGRPFLDAPVSGGVMGAENATLTFMVGGPAEAFARAEPILAVMGRTIVHCGDAGAGQAAKLCNNMMLAATMCVTAEAFILAEKLGLSHQALFDVASKSSAQSWALTTYCPVPGPVPTSPANRDYRPGFAASLMVKDVSLAQQAAASTGTQSPIGAKALELYQRFVAEGGGGTDFSGIIRMLRG</sequence>
<evidence type="ECO:0000259" key="6">
    <source>
        <dbReference type="Pfam" id="PF03446"/>
    </source>
</evidence>
<feature type="domain" description="6-phosphogluconate dehydrogenase NADP-binding" evidence="6">
    <location>
        <begin position="3"/>
        <end position="159"/>
    </location>
</feature>
<protein>
    <recommendedName>
        <fullName evidence="5">3-hydroxyisobutyrate dehydrogenase</fullName>
        <shortName evidence="5">HIBADH</shortName>
        <ecNumber evidence="5">1.1.1.31</ecNumber>
    </recommendedName>
</protein>
<feature type="domain" description="3-hydroxyisobutyrate dehydrogenase-like NAD-binding" evidence="7">
    <location>
        <begin position="162"/>
        <end position="289"/>
    </location>
</feature>
<evidence type="ECO:0000256" key="4">
    <source>
        <dbReference type="ARBA" id="ARBA00023027"/>
    </source>
</evidence>
<dbReference type="InterPro" id="IPR015815">
    <property type="entry name" value="HIBADH-related"/>
</dbReference>
<dbReference type="InterPro" id="IPR013328">
    <property type="entry name" value="6PGD_dom2"/>
</dbReference>
<dbReference type="Gene3D" id="3.40.50.720">
    <property type="entry name" value="NAD(P)-binding Rossmann-like Domain"/>
    <property type="match status" value="1"/>
</dbReference>
<dbReference type="PANTHER" id="PTHR22981">
    <property type="entry name" value="3-HYDROXYISOBUTYRATE DEHYDROGENASE-RELATED"/>
    <property type="match status" value="1"/>
</dbReference>
<dbReference type="InterPro" id="IPR008927">
    <property type="entry name" value="6-PGluconate_DH-like_C_sf"/>
</dbReference>
<dbReference type="SUPFAM" id="SSF51735">
    <property type="entry name" value="NAD(P)-binding Rossmann-fold domains"/>
    <property type="match status" value="1"/>
</dbReference>
<keyword evidence="4 5" id="KW-0520">NAD</keyword>
<dbReference type="InterPro" id="IPR006115">
    <property type="entry name" value="6PGDH_NADP-bd"/>
</dbReference>
<evidence type="ECO:0000313" key="8">
    <source>
        <dbReference type="EMBL" id="MBR0668219.1"/>
    </source>
</evidence>
<organism evidence="8 9">
    <name type="scientific">Plastoroseomonas hellenica</name>
    <dbReference type="NCBI Taxonomy" id="2687306"/>
    <lineage>
        <taxon>Bacteria</taxon>
        <taxon>Pseudomonadati</taxon>
        <taxon>Pseudomonadota</taxon>
        <taxon>Alphaproteobacteria</taxon>
        <taxon>Acetobacterales</taxon>
        <taxon>Acetobacteraceae</taxon>
        <taxon>Plastoroseomonas</taxon>
    </lineage>
</organism>
<comment type="caution">
    <text evidence="8">The sequence shown here is derived from an EMBL/GenBank/DDBJ whole genome shotgun (WGS) entry which is preliminary data.</text>
</comment>
<comment type="similarity">
    <text evidence="1 5">Belongs to the HIBADH-related family.</text>
</comment>
<dbReference type="EMBL" id="JAAGBB010000051">
    <property type="protein sequence ID" value="MBR0668219.1"/>
    <property type="molecule type" value="Genomic_DNA"/>
</dbReference>
<evidence type="ECO:0000256" key="2">
    <source>
        <dbReference type="ARBA" id="ARBA00022456"/>
    </source>
</evidence>
<reference evidence="9" key="1">
    <citation type="journal article" date="2021" name="Syst. Appl. Microbiol.">
        <title>Roseomonas hellenica sp. nov., isolated from roots of wild-growing Alkanna tinctoria.</title>
        <authorList>
            <person name="Rat A."/>
            <person name="Naranjo H.D."/>
            <person name="Lebbe L."/>
            <person name="Cnockaert M."/>
            <person name="Krigas N."/>
            <person name="Grigoriadou K."/>
            <person name="Maloupa E."/>
            <person name="Willems A."/>
        </authorList>
    </citation>
    <scope>NUCLEOTIDE SEQUENCE [LARGE SCALE GENOMIC DNA]</scope>
    <source>
        <strain evidence="9">LMG 31523</strain>
    </source>
</reference>
<keyword evidence="3 5" id="KW-0560">Oxidoreductase</keyword>
<dbReference type="InterPro" id="IPR029154">
    <property type="entry name" value="HIBADH-like_NADP-bd"/>
</dbReference>
<dbReference type="EC" id="1.1.1.31" evidence="5"/>
<dbReference type="InterPro" id="IPR011548">
    <property type="entry name" value="HIBADH"/>
</dbReference>
<name>A0ABS5F6M9_9PROT</name>
<evidence type="ECO:0000259" key="7">
    <source>
        <dbReference type="Pfam" id="PF14833"/>
    </source>
</evidence>
<dbReference type="InterPro" id="IPR002204">
    <property type="entry name" value="3-OH-isobutyrate_DH-rel_CS"/>
</dbReference>
<gene>
    <name evidence="8" type="primary">mmsB</name>
    <name evidence="8" type="ORF">GXW71_27945</name>
</gene>
<dbReference type="NCBIfam" id="TIGR01692">
    <property type="entry name" value="HIBADH"/>
    <property type="match status" value="1"/>
</dbReference>
<dbReference type="RefSeq" id="WP_211855994.1">
    <property type="nucleotide sequence ID" value="NZ_JAAGBB010000051.1"/>
</dbReference>
<comment type="catalytic activity">
    <reaction evidence="5">
        <text>3-hydroxy-2-methylpropanoate + NAD(+) = 2-methyl-3-oxopropanoate + NADH + H(+)</text>
        <dbReference type="Rhea" id="RHEA:17681"/>
        <dbReference type="ChEBI" id="CHEBI:11805"/>
        <dbReference type="ChEBI" id="CHEBI:15378"/>
        <dbReference type="ChEBI" id="CHEBI:57540"/>
        <dbReference type="ChEBI" id="CHEBI:57700"/>
        <dbReference type="ChEBI" id="CHEBI:57945"/>
        <dbReference type="EC" id="1.1.1.31"/>
    </reaction>
</comment>
<evidence type="ECO:0000256" key="1">
    <source>
        <dbReference type="ARBA" id="ARBA00009080"/>
    </source>
</evidence>
<dbReference type="SUPFAM" id="SSF48179">
    <property type="entry name" value="6-phosphogluconate dehydrogenase C-terminal domain-like"/>
    <property type="match status" value="1"/>
</dbReference>
<dbReference type="Pfam" id="PF03446">
    <property type="entry name" value="NAD_binding_2"/>
    <property type="match status" value="1"/>
</dbReference>
<dbReference type="PANTHER" id="PTHR22981:SF7">
    <property type="entry name" value="3-HYDROXYISOBUTYRATE DEHYDROGENASE, MITOCHONDRIAL"/>
    <property type="match status" value="1"/>
</dbReference>
<dbReference type="Gene3D" id="1.10.1040.10">
    <property type="entry name" value="N-(1-d-carboxylethyl)-l-norvaline Dehydrogenase, domain 2"/>
    <property type="match status" value="1"/>
</dbReference>
<dbReference type="Pfam" id="PF14833">
    <property type="entry name" value="NAD_binding_11"/>
    <property type="match status" value="1"/>
</dbReference>
<dbReference type="PIRSF" id="PIRSF000103">
    <property type="entry name" value="HIBADH"/>
    <property type="match status" value="1"/>
</dbReference>
<comment type="pathway">
    <text evidence="5">Amino-acid degradation; L-valine degradation.</text>
</comment>
<keyword evidence="2 5" id="KW-0101">Branched-chain amino acid catabolism</keyword>
<accession>A0ABS5F6M9</accession>
<dbReference type="PROSITE" id="PS00895">
    <property type="entry name" value="3_HYDROXYISOBUT_DH"/>
    <property type="match status" value="1"/>
</dbReference>
<keyword evidence="9" id="KW-1185">Reference proteome</keyword>